<evidence type="ECO:0000256" key="5">
    <source>
        <dbReference type="ARBA" id="ARBA00022692"/>
    </source>
</evidence>
<evidence type="ECO:0000256" key="1">
    <source>
        <dbReference type="ARBA" id="ARBA00004479"/>
    </source>
</evidence>
<dbReference type="GO" id="GO:0006397">
    <property type="term" value="P:mRNA processing"/>
    <property type="evidence" value="ECO:0007669"/>
    <property type="project" value="InterPro"/>
</dbReference>
<keyword evidence="6" id="KW-0732">Signal</keyword>
<evidence type="ECO:0000313" key="15">
    <source>
        <dbReference type="Proteomes" id="UP000789572"/>
    </source>
</evidence>
<dbReference type="Proteomes" id="UP000789572">
    <property type="component" value="Unassembled WGS sequence"/>
</dbReference>
<comment type="subcellular location">
    <subcellularLocation>
        <location evidence="1">Membrane</location>
        <topology evidence="1">Single-pass type I membrane protein</topology>
    </subcellularLocation>
</comment>
<evidence type="ECO:0000256" key="11">
    <source>
        <dbReference type="SAM" id="MobiDB-lite"/>
    </source>
</evidence>
<dbReference type="InterPro" id="IPR011047">
    <property type="entry name" value="Quinoprotein_ADH-like_sf"/>
</dbReference>
<evidence type="ECO:0000259" key="12">
    <source>
        <dbReference type="PROSITE" id="PS50011"/>
    </source>
</evidence>
<evidence type="ECO:0000256" key="4">
    <source>
        <dbReference type="ARBA" id="ARBA00022679"/>
    </source>
</evidence>
<keyword evidence="8" id="KW-0418">Kinase</keyword>
<evidence type="ECO:0000256" key="7">
    <source>
        <dbReference type="ARBA" id="ARBA00022741"/>
    </source>
</evidence>
<dbReference type="EC" id="2.7.11.1" evidence="2"/>
<dbReference type="InterPro" id="IPR008271">
    <property type="entry name" value="Ser/Thr_kinase_AS"/>
</dbReference>
<dbReference type="EMBL" id="CAJVPJ010001124">
    <property type="protein sequence ID" value="CAG8576670.1"/>
    <property type="molecule type" value="Genomic_DNA"/>
</dbReference>
<evidence type="ECO:0000256" key="9">
    <source>
        <dbReference type="ARBA" id="ARBA00022840"/>
    </source>
</evidence>
<protein>
    <recommendedName>
        <fullName evidence="2">non-specific serine/threonine protein kinase</fullName>
        <ecNumber evidence="2">2.7.11.1</ecNumber>
    </recommendedName>
</protein>
<keyword evidence="15" id="KW-1185">Reference proteome</keyword>
<dbReference type="PROSITE" id="PS00108">
    <property type="entry name" value="PROTEIN_KINASE_ST"/>
    <property type="match status" value="1"/>
</dbReference>
<dbReference type="PROSITE" id="PS51392">
    <property type="entry name" value="KEN"/>
    <property type="match status" value="1"/>
</dbReference>
<dbReference type="SUPFAM" id="SSF50998">
    <property type="entry name" value="Quinoprotein alcohol dehydrogenase-like"/>
    <property type="match status" value="1"/>
</dbReference>
<dbReference type="PANTHER" id="PTHR13954">
    <property type="entry name" value="IRE1-RELATED"/>
    <property type="match status" value="1"/>
</dbReference>
<dbReference type="GO" id="GO:0051082">
    <property type="term" value="F:unfolded protein binding"/>
    <property type="evidence" value="ECO:0007669"/>
    <property type="project" value="TreeGrafter"/>
</dbReference>
<dbReference type="Gene3D" id="1.10.510.10">
    <property type="entry name" value="Transferase(Phosphotransferase) domain 1"/>
    <property type="match status" value="1"/>
</dbReference>
<feature type="domain" description="Protein kinase" evidence="12">
    <location>
        <begin position="548"/>
        <end position="833"/>
    </location>
</feature>
<keyword evidence="10" id="KW-1133">Transmembrane helix</keyword>
<feature type="region of interest" description="Disordered" evidence="11">
    <location>
        <begin position="78"/>
        <end position="128"/>
    </location>
</feature>
<evidence type="ECO:0000256" key="6">
    <source>
        <dbReference type="ARBA" id="ARBA00022729"/>
    </source>
</evidence>
<dbReference type="InterPro" id="IPR011009">
    <property type="entry name" value="Kinase-like_dom_sf"/>
</dbReference>
<dbReference type="Gene3D" id="1.20.1440.180">
    <property type="entry name" value="KEN domain"/>
    <property type="match status" value="1"/>
</dbReference>
<dbReference type="SMART" id="SM00220">
    <property type="entry name" value="S_TKc"/>
    <property type="match status" value="1"/>
</dbReference>
<dbReference type="GO" id="GO:0004674">
    <property type="term" value="F:protein serine/threonine kinase activity"/>
    <property type="evidence" value="ECO:0007669"/>
    <property type="project" value="UniProtKB-KW"/>
</dbReference>
<dbReference type="CDD" id="cd10422">
    <property type="entry name" value="RNase_Ire1"/>
    <property type="match status" value="1"/>
</dbReference>
<dbReference type="OrthoDB" id="63989at2759"/>
<evidence type="ECO:0000259" key="13">
    <source>
        <dbReference type="PROSITE" id="PS51392"/>
    </source>
</evidence>
<evidence type="ECO:0000256" key="2">
    <source>
        <dbReference type="ARBA" id="ARBA00012513"/>
    </source>
</evidence>
<dbReference type="GO" id="GO:0005524">
    <property type="term" value="F:ATP binding"/>
    <property type="evidence" value="ECO:0007669"/>
    <property type="project" value="UniProtKB-KW"/>
</dbReference>
<dbReference type="InterPro" id="IPR015943">
    <property type="entry name" value="WD40/YVTN_repeat-like_dom_sf"/>
</dbReference>
<feature type="compositionally biased region" description="Basic and acidic residues" evidence="11">
    <location>
        <begin position="83"/>
        <end position="95"/>
    </location>
</feature>
<keyword evidence="4" id="KW-0808">Transferase</keyword>
<feature type="region of interest" description="Disordered" evidence="11">
    <location>
        <begin position="467"/>
        <end position="496"/>
    </location>
</feature>
<dbReference type="SUPFAM" id="SSF56112">
    <property type="entry name" value="Protein kinase-like (PK-like)"/>
    <property type="match status" value="1"/>
</dbReference>
<evidence type="ECO:0000256" key="3">
    <source>
        <dbReference type="ARBA" id="ARBA00022527"/>
    </source>
</evidence>
<keyword evidence="5" id="KW-0812">Transmembrane</keyword>
<name>A0A9N9BSI3_9GLOM</name>
<comment type="caution">
    <text evidence="14">The sequence shown here is derived from an EMBL/GenBank/DDBJ whole genome shotgun (WGS) entry which is preliminary data.</text>
</comment>
<dbReference type="PROSITE" id="PS50011">
    <property type="entry name" value="PROTEIN_KINASE_DOM"/>
    <property type="match status" value="1"/>
</dbReference>
<dbReference type="InterPro" id="IPR000719">
    <property type="entry name" value="Prot_kinase_dom"/>
</dbReference>
<dbReference type="Gene3D" id="3.30.200.20">
    <property type="entry name" value="Phosphorylase Kinase, domain 1"/>
    <property type="match status" value="1"/>
</dbReference>
<feature type="region of interest" description="Disordered" evidence="11">
    <location>
        <begin position="408"/>
        <end position="429"/>
    </location>
</feature>
<keyword evidence="9" id="KW-0067">ATP-binding</keyword>
<evidence type="ECO:0000313" key="14">
    <source>
        <dbReference type="EMBL" id="CAG8576670.1"/>
    </source>
</evidence>
<organism evidence="14 15">
    <name type="scientific">Paraglomus occultum</name>
    <dbReference type="NCBI Taxonomy" id="144539"/>
    <lineage>
        <taxon>Eukaryota</taxon>
        <taxon>Fungi</taxon>
        <taxon>Fungi incertae sedis</taxon>
        <taxon>Mucoromycota</taxon>
        <taxon>Glomeromycotina</taxon>
        <taxon>Glomeromycetes</taxon>
        <taxon>Paraglomerales</taxon>
        <taxon>Paraglomeraceae</taxon>
        <taxon>Paraglomus</taxon>
    </lineage>
</organism>
<evidence type="ECO:0000256" key="10">
    <source>
        <dbReference type="ARBA" id="ARBA00022989"/>
    </source>
</evidence>
<dbReference type="FunFam" id="3.30.200.20:FF:000077">
    <property type="entry name" value="Putative Serine/threonine-protein kinase/endoribonuclease IRE1"/>
    <property type="match status" value="1"/>
</dbReference>
<dbReference type="InterPro" id="IPR010513">
    <property type="entry name" value="KEN_dom"/>
</dbReference>
<dbReference type="Pfam" id="PF00069">
    <property type="entry name" value="Pkinase"/>
    <property type="match status" value="1"/>
</dbReference>
<dbReference type="PANTHER" id="PTHR13954:SF6">
    <property type="entry name" value="NON-SPECIFIC SERINE_THREONINE PROTEIN KINASE"/>
    <property type="match status" value="1"/>
</dbReference>
<dbReference type="InterPro" id="IPR045133">
    <property type="entry name" value="IRE1/2-like"/>
</dbReference>
<gene>
    <name evidence="14" type="ORF">POCULU_LOCUS6275</name>
</gene>
<dbReference type="GO" id="GO:0004521">
    <property type="term" value="F:RNA endonuclease activity"/>
    <property type="evidence" value="ECO:0007669"/>
    <property type="project" value="InterPro"/>
</dbReference>
<sequence length="974" mass="109359">MTAFTWAKAEETSDDLAPVGQTHEKRLLANAFAEKPIQQEFKTTNIILMVTIDGSLHCVRRDTGSILWTKERVAGGPLVREQATQKEEDEHKSDAVSDESESENALSNEVEEPIDSVHEEIDDKPDGDEGVEEFKFMVEPINQGRLYLYSHRTGLQKFPWTIQSMVDASPRRSETGQVFVGSKKSKLFAIDPRSGAILKYVDSEGGTCRASAFDVLPPDTLYIGKNEYKLTIHNRGSTKPAVDVAFDEFVPSTLDNEPELNYQPPHYIASSPDGEVRATDVASGMVVWTLKLPSPAMTIFNVIRGEDSSGSLYVVRQPKIPISENDNRDPLLSTHIGFIEGAYFAMSSDNYPMVQLGNWAKVSPPPVSDYPVYAVDGTDDDSEESCYSKAARYPECLVGKHAINQRLLSSSSENQDKAVPEEDAPSSGSPNETQYYKFFVVLSWLTVIALGIWGTWTQYGGQKLRKKHQFPKDMKKGTPNKKKRKSSTTNKKVSFELAENEDPDLSMLTENVSPTTAVRTSIVNDSSNGKISPKDTETIFEVKLSKLVVSDVGIGWGSHGTIVYKGTFGGREVAVKRLLTDFYDVVEREVSLLEKHDFHPNVIRYHCMERRENFYYIALELCDASLYEVIERRAAIQNPELLTAFASVKSQTLLYQIISGLNYLHEMKIVHRDIKPQNILIALAKGGNTSIQAKISDFGLSRKIEGTGSSLPGTSSGGGTIGWRAPELLPQSTIDNYTSDSFSSSYADEGSDEQPRRFTRAIDIFSAGCLFYYILSNGGHPFGNIISREANILTNIYKIEHLEPEAKDLIERMINNDPLKRPKAGNIIIHPYFWSPTRRLAFLQDASDRFEKEGRDPPSELLKRLEFGARAITGSDWHFLLDGVIKENLRKHRSYDGTKIRDLLRALRNKKNHYQDDDEKVKRALGDLPDGFLNYFTSRFPGLLLHVYNTVAENDNLKNESVFRQYFSSEERNS</sequence>
<dbReference type="GO" id="GO:0070059">
    <property type="term" value="P:intrinsic apoptotic signaling pathway in response to endoplasmic reticulum stress"/>
    <property type="evidence" value="ECO:0007669"/>
    <property type="project" value="TreeGrafter"/>
</dbReference>
<keyword evidence="10" id="KW-0472">Membrane</keyword>
<evidence type="ECO:0000256" key="8">
    <source>
        <dbReference type="ARBA" id="ARBA00022777"/>
    </source>
</evidence>
<keyword evidence="7" id="KW-0547">Nucleotide-binding</keyword>
<reference evidence="14" key="1">
    <citation type="submission" date="2021-06" db="EMBL/GenBank/DDBJ databases">
        <authorList>
            <person name="Kallberg Y."/>
            <person name="Tangrot J."/>
            <person name="Rosling A."/>
        </authorList>
    </citation>
    <scope>NUCLEOTIDE SEQUENCE</scope>
    <source>
        <strain evidence="14">IA702</strain>
    </source>
</reference>
<dbReference type="InterPro" id="IPR038357">
    <property type="entry name" value="KEN_sf"/>
</dbReference>
<dbReference type="GO" id="GO:0036498">
    <property type="term" value="P:IRE1-mediated unfolded protein response"/>
    <property type="evidence" value="ECO:0007669"/>
    <property type="project" value="UniProtKB-ARBA"/>
</dbReference>
<dbReference type="Gene3D" id="2.130.10.10">
    <property type="entry name" value="YVTN repeat-like/Quinoprotein amine dehydrogenase"/>
    <property type="match status" value="1"/>
</dbReference>
<feature type="domain" description="KEN" evidence="13">
    <location>
        <begin position="836"/>
        <end position="969"/>
    </location>
</feature>
<proteinExistence type="predicted"/>
<keyword evidence="3" id="KW-0723">Serine/threonine-protein kinase</keyword>
<dbReference type="SMART" id="SM00580">
    <property type="entry name" value="PUG"/>
    <property type="match status" value="1"/>
</dbReference>
<dbReference type="Pfam" id="PF06479">
    <property type="entry name" value="Ribonuc_2-5A"/>
    <property type="match status" value="1"/>
</dbReference>
<accession>A0A9N9BSI3</accession>
<dbReference type="GO" id="GO:1990604">
    <property type="term" value="C:IRE1-TRAF2-ASK1 complex"/>
    <property type="evidence" value="ECO:0007669"/>
    <property type="project" value="TreeGrafter"/>
</dbReference>
<dbReference type="AlphaFoldDB" id="A0A9N9BSI3"/>